<feature type="transmembrane region" description="Helical" evidence="8">
    <location>
        <begin position="135"/>
        <end position="155"/>
    </location>
</feature>
<dbReference type="GO" id="GO:0009103">
    <property type="term" value="P:lipopolysaccharide biosynthetic process"/>
    <property type="evidence" value="ECO:0007669"/>
    <property type="project" value="UniProtKB-ARBA"/>
</dbReference>
<dbReference type="PANTHER" id="PTHR33908:SF11">
    <property type="entry name" value="MEMBRANE PROTEIN"/>
    <property type="match status" value="1"/>
</dbReference>
<feature type="transmembrane region" description="Helical" evidence="8">
    <location>
        <begin position="9"/>
        <end position="28"/>
    </location>
</feature>
<evidence type="ECO:0000256" key="1">
    <source>
        <dbReference type="ARBA" id="ARBA00004651"/>
    </source>
</evidence>
<keyword evidence="6 8" id="KW-1133">Transmembrane helix</keyword>
<name>A0AAJ6NPZ6_9CYAN</name>
<accession>A0AAJ6NPZ6</accession>
<proteinExistence type="predicted"/>
<keyword evidence="5 8" id="KW-0812">Transmembrane</keyword>
<feature type="transmembrane region" description="Helical" evidence="8">
    <location>
        <begin position="79"/>
        <end position="103"/>
    </location>
</feature>
<dbReference type="EMBL" id="CP124543">
    <property type="protein sequence ID" value="WGV24550.1"/>
    <property type="molecule type" value="Genomic_DNA"/>
</dbReference>
<keyword evidence="2" id="KW-1003">Cell membrane</keyword>
<keyword evidence="11" id="KW-1185">Reference proteome</keyword>
<dbReference type="KEGG" id="hbq:QI031_22675"/>
<feature type="transmembrane region" description="Helical" evidence="8">
    <location>
        <begin position="355"/>
        <end position="372"/>
    </location>
</feature>
<reference evidence="10 11" key="1">
    <citation type="journal article" date="2023" name="Limnol Oceanogr Lett">
        <title>Environmental adaptations by the intertidal Antarctic cyanobacterium Halotia branconii CENA392 as revealed using long-read genome sequencing.</title>
        <authorList>
            <person name="Dextro R.B."/>
            <person name="Delbaje E."/>
            <person name="Freitas P.N.N."/>
            <person name="Geraldes V."/>
            <person name="Pinto E."/>
            <person name="Long P.F."/>
            <person name="Fiore M.F."/>
        </authorList>
    </citation>
    <scope>NUCLEOTIDE SEQUENCE [LARGE SCALE GENOMIC DNA]</scope>
    <source>
        <strain evidence="10 11">CENA392</strain>
    </source>
</reference>
<dbReference type="RefSeq" id="WP_281481870.1">
    <property type="nucleotide sequence ID" value="NZ_CP124543.1"/>
</dbReference>
<evidence type="ECO:0000256" key="6">
    <source>
        <dbReference type="ARBA" id="ARBA00022989"/>
    </source>
</evidence>
<dbReference type="InterPro" id="IPR050297">
    <property type="entry name" value="LipidA_mod_glycosyltrf_83"/>
</dbReference>
<dbReference type="EC" id="2.4.-.-" evidence="10"/>
<organism evidence="10 11">
    <name type="scientific">Halotia branconii CENA392</name>
    <dbReference type="NCBI Taxonomy" id="1539056"/>
    <lineage>
        <taxon>Bacteria</taxon>
        <taxon>Bacillati</taxon>
        <taxon>Cyanobacteriota</taxon>
        <taxon>Cyanophyceae</taxon>
        <taxon>Nostocales</taxon>
        <taxon>Nodulariaceae</taxon>
        <taxon>Halotia</taxon>
    </lineage>
</organism>
<dbReference type="GO" id="GO:0005886">
    <property type="term" value="C:plasma membrane"/>
    <property type="evidence" value="ECO:0007669"/>
    <property type="project" value="UniProtKB-SubCell"/>
</dbReference>
<feature type="transmembrane region" description="Helical" evidence="8">
    <location>
        <begin position="110"/>
        <end position="129"/>
    </location>
</feature>
<feature type="domain" description="Glycosyltransferase RgtA/B/C/D-like" evidence="9">
    <location>
        <begin position="64"/>
        <end position="211"/>
    </location>
</feature>
<dbReference type="Pfam" id="PF13231">
    <property type="entry name" value="PMT_2"/>
    <property type="match status" value="1"/>
</dbReference>
<evidence type="ECO:0000256" key="2">
    <source>
        <dbReference type="ARBA" id="ARBA00022475"/>
    </source>
</evidence>
<protein>
    <submittedName>
        <fullName evidence="10">Glycosyltransferase family 39 protein</fullName>
        <ecNumber evidence="10">2.4.-.-</ecNumber>
    </submittedName>
</protein>
<comment type="subcellular location">
    <subcellularLocation>
        <location evidence="1">Cell membrane</location>
        <topology evidence="1">Multi-pass membrane protein</topology>
    </subcellularLocation>
</comment>
<keyword evidence="7 8" id="KW-0472">Membrane</keyword>
<dbReference type="Proteomes" id="UP001223520">
    <property type="component" value="Chromosome"/>
</dbReference>
<dbReference type="GO" id="GO:0016763">
    <property type="term" value="F:pentosyltransferase activity"/>
    <property type="evidence" value="ECO:0007669"/>
    <property type="project" value="TreeGrafter"/>
</dbReference>
<evidence type="ECO:0000256" key="3">
    <source>
        <dbReference type="ARBA" id="ARBA00022676"/>
    </source>
</evidence>
<evidence type="ECO:0000256" key="5">
    <source>
        <dbReference type="ARBA" id="ARBA00022692"/>
    </source>
</evidence>
<evidence type="ECO:0000256" key="4">
    <source>
        <dbReference type="ARBA" id="ARBA00022679"/>
    </source>
</evidence>
<dbReference type="InterPro" id="IPR038731">
    <property type="entry name" value="RgtA/B/C-like"/>
</dbReference>
<feature type="transmembrane region" description="Helical" evidence="8">
    <location>
        <begin position="209"/>
        <end position="229"/>
    </location>
</feature>
<keyword evidence="4 10" id="KW-0808">Transferase</keyword>
<feature type="transmembrane region" description="Helical" evidence="8">
    <location>
        <begin position="291"/>
        <end position="308"/>
    </location>
</feature>
<evidence type="ECO:0000259" key="9">
    <source>
        <dbReference type="Pfam" id="PF13231"/>
    </source>
</evidence>
<sequence>MHINRIKNILFPLLTIFLYVSFVVAIRFKPITQSFELDYDEGLNLIKTLLYDQGFSLYSQIWSDQPPVFTFILSQYFSLFGQSILAARLLILIFSAILIYCFYQIIRQSLGTIPAFVATFLLFTSWLFIRLSFSVMIGIPSLSLAMLSLYILTLYKQKPRNIFLILSGIFLALSIQTKLFTVFLIPLMALNLGDFIIRTQPIKKQTQHLLYPLTIWLSTLSIIYLLIGWKFQQFFYHQQTFESHFNQPIEAELINFNNFAYFGEMIKQDYDYIFLAFIGILAIIIKKQRDGIFPLTWLGIALLILLNHKPLWYHHYPLIAIPICWLAAYAIGWVLDSFAQGWRYNLKPSNKNKSIFFSLVTVILVFLIIITPPNPKGTPPKNLQLMQLILQNKSSTRWLFTDRPIYGFYANLPVPPEIAVMSYKRLNSGDLTFKQLLTILQKYQPEQIVFARWLSQIKSDREIMAYINENYIKTYTDETGTAEHYLVK</sequence>
<keyword evidence="3 10" id="KW-0328">Glycosyltransferase</keyword>
<evidence type="ECO:0000313" key="11">
    <source>
        <dbReference type="Proteomes" id="UP001223520"/>
    </source>
</evidence>
<dbReference type="PANTHER" id="PTHR33908">
    <property type="entry name" value="MANNOSYLTRANSFERASE YKCB-RELATED"/>
    <property type="match status" value="1"/>
</dbReference>
<feature type="transmembrane region" description="Helical" evidence="8">
    <location>
        <begin position="315"/>
        <end position="335"/>
    </location>
</feature>
<feature type="transmembrane region" description="Helical" evidence="8">
    <location>
        <begin position="162"/>
        <end position="189"/>
    </location>
</feature>
<evidence type="ECO:0000256" key="8">
    <source>
        <dbReference type="SAM" id="Phobius"/>
    </source>
</evidence>
<evidence type="ECO:0000313" key="10">
    <source>
        <dbReference type="EMBL" id="WGV24550.1"/>
    </source>
</evidence>
<gene>
    <name evidence="10" type="ORF">QI031_22675</name>
</gene>
<evidence type="ECO:0000256" key="7">
    <source>
        <dbReference type="ARBA" id="ARBA00023136"/>
    </source>
</evidence>
<dbReference type="AlphaFoldDB" id="A0AAJ6NPZ6"/>